<name>A0A8C7PND9_ONCMY</name>
<dbReference type="AlphaFoldDB" id="A0A8C7PND9"/>
<dbReference type="Ensembl" id="ENSOMYT00000027727.2">
    <property type="protein sequence ID" value="ENSOMYP00000025318.2"/>
    <property type="gene ID" value="ENSOMYG00000012006.2"/>
</dbReference>
<dbReference type="Proteomes" id="UP000694395">
    <property type="component" value="Chromosome 17"/>
</dbReference>
<evidence type="ECO:0000313" key="2">
    <source>
        <dbReference type="Ensembl" id="ENSOMYP00000025318.2"/>
    </source>
</evidence>
<sequence length="148" mass="16034">MFLFYFFVPVLRSAPGSIHPHPPCPTLPNTANQPATRRSQASHTRTQLHARPSHQRICIPNQLNCCVHCILACLFCEFLTLCNIVLDCATCGSCAGDNSACFCCCCASEECGDCELPCDMDCGIIDACCESADCLEICMECCGLCFSS</sequence>
<reference evidence="2" key="1">
    <citation type="submission" date="2020-07" db="EMBL/GenBank/DDBJ databases">
        <title>A long reads based de novo assembly of the rainbow trout Arlee double haploid line genome.</title>
        <authorList>
            <person name="Gao G."/>
            <person name="Palti Y."/>
        </authorList>
    </citation>
    <scope>NUCLEOTIDE SEQUENCE [LARGE SCALE GENOMIC DNA]</scope>
</reference>
<dbReference type="GeneTree" id="ENSGT00940000160187"/>
<dbReference type="Pfam" id="PF15316">
    <property type="entry name" value="MDFI"/>
    <property type="match status" value="1"/>
</dbReference>
<accession>A0A8C7PND9</accession>
<evidence type="ECO:0000313" key="3">
    <source>
        <dbReference type="Proteomes" id="UP000694395"/>
    </source>
</evidence>
<evidence type="ECO:0000256" key="1">
    <source>
        <dbReference type="ARBA" id="ARBA00025778"/>
    </source>
</evidence>
<dbReference type="InterPro" id="IPR026134">
    <property type="entry name" value="MDFI/MDFIC"/>
</dbReference>
<reference evidence="2" key="2">
    <citation type="submission" date="2025-08" db="UniProtKB">
        <authorList>
            <consortium name="Ensembl"/>
        </authorList>
    </citation>
    <scope>IDENTIFICATION</scope>
</reference>
<proteinExistence type="inferred from homology"/>
<reference evidence="2" key="3">
    <citation type="submission" date="2025-09" db="UniProtKB">
        <authorList>
            <consortium name="Ensembl"/>
        </authorList>
    </citation>
    <scope>IDENTIFICATION</scope>
</reference>
<dbReference type="PANTHER" id="PTHR15304">
    <property type="entry name" value="MYOD FAMILY INHIBITOR"/>
    <property type="match status" value="1"/>
</dbReference>
<protein>
    <recommendedName>
        <fullName evidence="4">MyoD family inhibitor</fullName>
    </recommendedName>
</protein>
<organism evidence="2 3">
    <name type="scientific">Oncorhynchus mykiss</name>
    <name type="common">Rainbow trout</name>
    <name type="synonym">Salmo gairdneri</name>
    <dbReference type="NCBI Taxonomy" id="8022"/>
    <lineage>
        <taxon>Eukaryota</taxon>
        <taxon>Metazoa</taxon>
        <taxon>Chordata</taxon>
        <taxon>Craniata</taxon>
        <taxon>Vertebrata</taxon>
        <taxon>Euteleostomi</taxon>
        <taxon>Actinopterygii</taxon>
        <taxon>Neopterygii</taxon>
        <taxon>Teleostei</taxon>
        <taxon>Protacanthopterygii</taxon>
        <taxon>Salmoniformes</taxon>
        <taxon>Salmonidae</taxon>
        <taxon>Salmoninae</taxon>
        <taxon>Oncorhynchus</taxon>
    </lineage>
</organism>
<keyword evidence="3" id="KW-1185">Reference proteome</keyword>
<comment type="similarity">
    <text evidence="1">Belongs to the MDFI family.</text>
</comment>
<dbReference type="PANTHER" id="PTHR15304:SF1">
    <property type="entry name" value="MYOD FAMILY INHIBITOR"/>
    <property type="match status" value="1"/>
</dbReference>
<dbReference type="GO" id="GO:0010468">
    <property type="term" value="P:regulation of gene expression"/>
    <property type="evidence" value="ECO:0007669"/>
    <property type="project" value="UniProtKB-ARBA"/>
</dbReference>
<evidence type="ECO:0008006" key="4">
    <source>
        <dbReference type="Google" id="ProtNLM"/>
    </source>
</evidence>